<gene>
    <name evidence="3" type="ORF">BYL167_LOCUS54671</name>
    <name evidence="1" type="ORF">CJN711_LOCUS5253</name>
    <name evidence="2" type="ORF">OVN521_LOCUS36649</name>
</gene>
<dbReference type="Proteomes" id="UP000663855">
    <property type="component" value="Unassembled WGS sequence"/>
</dbReference>
<keyword evidence="4" id="KW-1185">Reference proteome</keyword>
<dbReference type="EMBL" id="CAJOBH010195185">
    <property type="protein sequence ID" value="CAF4973771.1"/>
    <property type="molecule type" value="Genomic_DNA"/>
</dbReference>
<dbReference type="Proteomes" id="UP000663866">
    <property type="component" value="Unassembled WGS sequence"/>
</dbReference>
<evidence type="ECO:0000313" key="1">
    <source>
        <dbReference type="EMBL" id="CAF1061448.1"/>
    </source>
</evidence>
<protein>
    <submittedName>
        <fullName evidence="2">Uncharacterized protein</fullName>
    </submittedName>
</protein>
<evidence type="ECO:0000313" key="2">
    <source>
        <dbReference type="EMBL" id="CAF4430237.1"/>
    </source>
</evidence>
<dbReference type="EMBL" id="CAJOBG010043708">
    <property type="protein sequence ID" value="CAF4430237.1"/>
    <property type="molecule type" value="Genomic_DNA"/>
</dbReference>
<feature type="non-terminal residue" evidence="2">
    <location>
        <position position="43"/>
    </location>
</feature>
<comment type="caution">
    <text evidence="2">The sequence shown here is derived from an EMBL/GenBank/DDBJ whole genome shotgun (WGS) entry which is preliminary data.</text>
</comment>
<evidence type="ECO:0000313" key="3">
    <source>
        <dbReference type="EMBL" id="CAF4973771.1"/>
    </source>
</evidence>
<reference evidence="2" key="1">
    <citation type="submission" date="2021-02" db="EMBL/GenBank/DDBJ databases">
        <authorList>
            <person name="Nowell W R."/>
        </authorList>
    </citation>
    <scope>NUCLEOTIDE SEQUENCE</scope>
</reference>
<dbReference type="EMBL" id="CAJNOV010001420">
    <property type="protein sequence ID" value="CAF1061448.1"/>
    <property type="molecule type" value="Genomic_DNA"/>
</dbReference>
<accession>A0A820QV13</accession>
<name>A0A820QV13_9BILA</name>
<proteinExistence type="predicted"/>
<evidence type="ECO:0000313" key="4">
    <source>
        <dbReference type="Proteomes" id="UP000663866"/>
    </source>
</evidence>
<dbReference type="AlphaFoldDB" id="A0A820QV13"/>
<sequence>MTEFEFLSHDGSRFFGYDWPSYQHSRAPYAVVISLHGPANHTG</sequence>
<organism evidence="2 4">
    <name type="scientific">Rotaria magnacalcarata</name>
    <dbReference type="NCBI Taxonomy" id="392030"/>
    <lineage>
        <taxon>Eukaryota</taxon>
        <taxon>Metazoa</taxon>
        <taxon>Spiralia</taxon>
        <taxon>Gnathifera</taxon>
        <taxon>Rotifera</taxon>
        <taxon>Eurotatoria</taxon>
        <taxon>Bdelloidea</taxon>
        <taxon>Philodinida</taxon>
        <taxon>Philodinidae</taxon>
        <taxon>Rotaria</taxon>
    </lineage>
</organism>
<dbReference type="Proteomes" id="UP000681967">
    <property type="component" value="Unassembled WGS sequence"/>
</dbReference>